<keyword evidence="2" id="KW-0812">Transmembrane</keyword>
<evidence type="ECO:0000256" key="1">
    <source>
        <dbReference type="SAM" id="MobiDB-lite"/>
    </source>
</evidence>
<name>A0AAE0I1V0_9PEZI</name>
<feature type="compositionally biased region" description="Polar residues" evidence="1">
    <location>
        <begin position="306"/>
        <end position="318"/>
    </location>
</feature>
<evidence type="ECO:0000313" key="4">
    <source>
        <dbReference type="Proteomes" id="UP001283341"/>
    </source>
</evidence>
<protein>
    <recommendedName>
        <fullName evidence="5">Family c-likeg-protein-coupled receptor protein</fullName>
    </recommendedName>
</protein>
<proteinExistence type="predicted"/>
<reference evidence="3" key="2">
    <citation type="submission" date="2023-06" db="EMBL/GenBank/DDBJ databases">
        <authorList>
            <consortium name="Lawrence Berkeley National Laboratory"/>
            <person name="Haridas S."/>
            <person name="Hensen N."/>
            <person name="Bonometti L."/>
            <person name="Westerberg I."/>
            <person name="Brannstrom I.O."/>
            <person name="Guillou S."/>
            <person name="Cros-Aarteil S."/>
            <person name="Calhoun S."/>
            <person name="Kuo A."/>
            <person name="Mondo S."/>
            <person name="Pangilinan J."/>
            <person name="Riley R."/>
            <person name="Labutti K."/>
            <person name="Andreopoulos B."/>
            <person name="Lipzen A."/>
            <person name="Chen C."/>
            <person name="Yanf M."/>
            <person name="Daum C."/>
            <person name="Ng V."/>
            <person name="Clum A."/>
            <person name="Steindorff A."/>
            <person name="Ohm R."/>
            <person name="Martin F."/>
            <person name="Silar P."/>
            <person name="Natvig D."/>
            <person name="Lalanne C."/>
            <person name="Gautier V."/>
            <person name="Ament-Velasquez S.L."/>
            <person name="Kruys A."/>
            <person name="Hutchinson M.I."/>
            <person name="Powell A.J."/>
            <person name="Barry K."/>
            <person name="Miller A.N."/>
            <person name="Grigoriev I.V."/>
            <person name="Debuchy R."/>
            <person name="Gladieux P."/>
            <person name="Thoren M.H."/>
            <person name="Johannesson H."/>
        </authorList>
    </citation>
    <scope>NUCLEOTIDE SEQUENCE</scope>
    <source>
        <strain evidence="3">CBS 118394</strain>
    </source>
</reference>
<feature type="transmembrane region" description="Helical" evidence="2">
    <location>
        <begin position="33"/>
        <end position="53"/>
    </location>
</feature>
<evidence type="ECO:0008006" key="5">
    <source>
        <dbReference type="Google" id="ProtNLM"/>
    </source>
</evidence>
<dbReference type="PANTHER" id="PTHR35184:SF1">
    <property type="entry name" value="INTEGRAL MEMBRANE PROTEIN"/>
    <property type="match status" value="1"/>
</dbReference>
<keyword evidence="2" id="KW-0472">Membrane</keyword>
<dbReference type="EMBL" id="JAUEDM010000005">
    <property type="protein sequence ID" value="KAK3317002.1"/>
    <property type="molecule type" value="Genomic_DNA"/>
</dbReference>
<dbReference type="PANTHER" id="PTHR35184">
    <property type="entry name" value="YALI0C10208P"/>
    <property type="match status" value="1"/>
</dbReference>
<organism evidence="3 4">
    <name type="scientific">Apodospora peruviana</name>
    <dbReference type="NCBI Taxonomy" id="516989"/>
    <lineage>
        <taxon>Eukaryota</taxon>
        <taxon>Fungi</taxon>
        <taxon>Dikarya</taxon>
        <taxon>Ascomycota</taxon>
        <taxon>Pezizomycotina</taxon>
        <taxon>Sordariomycetes</taxon>
        <taxon>Sordariomycetidae</taxon>
        <taxon>Sordariales</taxon>
        <taxon>Lasiosphaeriaceae</taxon>
        <taxon>Apodospora</taxon>
    </lineage>
</organism>
<comment type="caution">
    <text evidence="3">The sequence shown here is derived from an EMBL/GenBank/DDBJ whole genome shotgun (WGS) entry which is preliminary data.</text>
</comment>
<feature type="transmembrane region" description="Helical" evidence="2">
    <location>
        <begin position="183"/>
        <end position="201"/>
    </location>
</feature>
<feature type="region of interest" description="Disordered" evidence="1">
    <location>
        <begin position="306"/>
        <end position="382"/>
    </location>
</feature>
<feature type="transmembrane region" description="Helical" evidence="2">
    <location>
        <begin position="65"/>
        <end position="88"/>
    </location>
</feature>
<keyword evidence="4" id="KW-1185">Reference proteome</keyword>
<feature type="transmembrane region" description="Helical" evidence="2">
    <location>
        <begin position="94"/>
        <end position="118"/>
    </location>
</feature>
<sequence length="382" mass="41221">MSSQPGQSGPPPGPPYLPQVAQLGGIPSIIPDVPISVLLLALFIGGAVTHMTVFQVNRRRERKFVFSALLFGFCMARITALTMRIVWATHQTNINVAIAANVFTAAGVLLLFVVNLLFAQRIVRAYHPSFGWHRTVSWVFRGVVASIVALLIMLVITSVHSFFTLDPGARQKERNVQLFAGTYLATLAFLPTPIVITAALLPRDNQVEKFGTGRLRTKLALLLTTSFLLSLGAGFRIGVNFAPRSLHNPAWYHSKACYYCFNFVIELIVVYLYAGARFDKRFHVPNGADGPGKYRGVTVNTENETYGNAGAQNQQTPASGEAASGERTSSATTAVEGQQNSGNPMGAVGSGRLAEIPKGSEPPSTHNQILAPTNKDGVKTVV</sequence>
<reference evidence="3" key="1">
    <citation type="journal article" date="2023" name="Mol. Phylogenet. Evol.">
        <title>Genome-scale phylogeny and comparative genomics of the fungal order Sordariales.</title>
        <authorList>
            <person name="Hensen N."/>
            <person name="Bonometti L."/>
            <person name="Westerberg I."/>
            <person name="Brannstrom I.O."/>
            <person name="Guillou S."/>
            <person name="Cros-Aarteil S."/>
            <person name="Calhoun S."/>
            <person name="Haridas S."/>
            <person name="Kuo A."/>
            <person name="Mondo S."/>
            <person name="Pangilinan J."/>
            <person name="Riley R."/>
            <person name="LaButti K."/>
            <person name="Andreopoulos B."/>
            <person name="Lipzen A."/>
            <person name="Chen C."/>
            <person name="Yan M."/>
            <person name="Daum C."/>
            <person name="Ng V."/>
            <person name="Clum A."/>
            <person name="Steindorff A."/>
            <person name="Ohm R.A."/>
            <person name="Martin F."/>
            <person name="Silar P."/>
            <person name="Natvig D.O."/>
            <person name="Lalanne C."/>
            <person name="Gautier V."/>
            <person name="Ament-Velasquez S.L."/>
            <person name="Kruys A."/>
            <person name="Hutchinson M.I."/>
            <person name="Powell A.J."/>
            <person name="Barry K."/>
            <person name="Miller A.N."/>
            <person name="Grigoriev I.V."/>
            <person name="Debuchy R."/>
            <person name="Gladieux P."/>
            <person name="Hiltunen Thoren M."/>
            <person name="Johannesson H."/>
        </authorList>
    </citation>
    <scope>NUCLEOTIDE SEQUENCE</scope>
    <source>
        <strain evidence="3">CBS 118394</strain>
    </source>
</reference>
<feature type="compositionally biased region" description="Polar residues" evidence="1">
    <location>
        <begin position="326"/>
        <end position="343"/>
    </location>
</feature>
<gene>
    <name evidence="3" type="ORF">B0H66DRAFT_562606</name>
</gene>
<evidence type="ECO:0000313" key="3">
    <source>
        <dbReference type="EMBL" id="KAK3317002.1"/>
    </source>
</evidence>
<accession>A0AAE0I1V0</accession>
<feature type="transmembrane region" description="Helical" evidence="2">
    <location>
        <begin position="251"/>
        <end position="274"/>
    </location>
</feature>
<evidence type="ECO:0000256" key="2">
    <source>
        <dbReference type="SAM" id="Phobius"/>
    </source>
</evidence>
<feature type="transmembrane region" description="Helical" evidence="2">
    <location>
        <begin position="138"/>
        <end position="163"/>
    </location>
</feature>
<dbReference type="InterPro" id="IPR021460">
    <property type="entry name" value="DUF3112"/>
</dbReference>
<dbReference type="AlphaFoldDB" id="A0AAE0I1V0"/>
<feature type="compositionally biased region" description="Polar residues" evidence="1">
    <location>
        <begin position="362"/>
        <end position="371"/>
    </location>
</feature>
<feature type="transmembrane region" description="Helical" evidence="2">
    <location>
        <begin position="221"/>
        <end position="239"/>
    </location>
</feature>
<dbReference type="Proteomes" id="UP001283341">
    <property type="component" value="Unassembled WGS sequence"/>
</dbReference>
<dbReference type="Pfam" id="PF11309">
    <property type="entry name" value="DUF3112"/>
    <property type="match status" value="1"/>
</dbReference>
<keyword evidence="2" id="KW-1133">Transmembrane helix</keyword>